<reference evidence="1 2" key="1">
    <citation type="submission" date="2016-09" db="EMBL/GenBank/DDBJ databases">
        <authorList>
            <person name="Wen S.-F."/>
            <person name="Lo A.-C."/>
            <person name="Lin C.-J."/>
            <person name="Tseng T.-T."/>
        </authorList>
    </citation>
    <scope>NUCLEOTIDE SEQUENCE [LARGE SCALE GENOMIC DNA]</scope>
    <source>
        <strain evidence="1 2">12609</strain>
    </source>
</reference>
<protein>
    <submittedName>
        <fullName evidence="1">Uncharacterized protein</fullName>
    </submittedName>
</protein>
<sequence>MSLYEFAQVCWGSNILGKRKAYELVPVIRIKATVPGSAGKRLLCRIFKLSAKPSFQFVALLSVNNARVQMLMECNPLERVRFPKRNVVVRD</sequence>
<dbReference type="EMBL" id="MKCQ01000013">
    <property type="protein sequence ID" value="OEY89221.1"/>
    <property type="molecule type" value="Genomic_DNA"/>
</dbReference>
<gene>
    <name evidence="1" type="ORF">BIY41_19260</name>
</gene>
<accession>A0AAX0HXG6</accession>
<evidence type="ECO:0000313" key="2">
    <source>
        <dbReference type="Proteomes" id="UP000175852"/>
    </source>
</evidence>
<comment type="caution">
    <text evidence="1">The sequence shown here is derived from an EMBL/GenBank/DDBJ whole genome shotgun (WGS) entry which is preliminary data.</text>
</comment>
<proteinExistence type="predicted"/>
<name>A0AAX0HXG6_XANCG</name>
<dbReference type="Proteomes" id="UP000175852">
    <property type="component" value="Unassembled WGS sequence"/>
</dbReference>
<evidence type="ECO:0000313" key="1">
    <source>
        <dbReference type="EMBL" id="OEY89221.1"/>
    </source>
</evidence>
<organism evidence="1 2">
    <name type="scientific">Xanthomonas campestris pv. glycines</name>
    <dbReference type="NCBI Taxonomy" id="473421"/>
    <lineage>
        <taxon>Bacteria</taxon>
        <taxon>Pseudomonadati</taxon>
        <taxon>Pseudomonadota</taxon>
        <taxon>Gammaproteobacteria</taxon>
        <taxon>Lysobacterales</taxon>
        <taxon>Lysobacteraceae</taxon>
        <taxon>Xanthomonas</taxon>
    </lineage>
</organism>
<dbReference type="AlphaFoldDB" id="A0AAX0HXG6"/>